<dbReference type="Proteomes" id="UP001432027">
    <property type="component" value="Unassembled WGS sequence"/>
</dbReference>
<name>A0AAV5U6U3_9BILA</name>
<organism evidence="1 2">
    <name type="scientific">Pristionchus entomophagus</name>
    <dbReference type="NCBI Taxonomy" id="358040"/>
    <lineage>
        <taxon>Eukaryota</taxon>
        <taxon>Metazoa</taxon>
        <taxon>Ecdysozoa</taxon>
        <taxon>Nematoda</taxon>
        <taxon>Chromadorea</taxon>
        <taxon>Rhabditida</taxon>
        <taxon>Rhabditina</taxon>
        <taxon>Diplogasteromorpha</taxon>
        <taxon>Diplogasteroidea</taxon>
        <taxon>Neodiplogasteridae</taxon>
        <taxon>Pristionchus</taxon>
    </lineage>
</organism>
<protein>
    <submittedName>
        <fullName evidence="1">Uncharacterized protein</fullName>
    </submittedName>
</protein>
<reference evidence="1" key="1">
    <citation type="submission" date="2023-10" db="EMBL/GenBank/DDBJ databases">
        <title>Genome assembly of Pristionchus species.</title>
        <authorList>
            <person name="Yoshida K."/>
            <person name="Sommer R.J."/>
        </authorList>
    </citation>
    <scope>NUCLEOTIDE SEQUENCE</scope>
    <source>
        <strain evidence="1">RS0144</strain>
    </source>
</reference>
<gene>
    <name evidence="1" type="ORF">PENTCL1PPCAC_24303</name>
</gene>
<dbReference type="EMBL" id="BTSX01000005">
    <property type="protein sequence ID" value="GMT02129.1"/>
    <property type="molecule type" value="Genomic_DNA"/>
</dbReference>
<accession>A0AAV5U6U3</accession>
<keyword evidence="2" id="KW-1185">Reference proteome</keyword>
<evidence type="ECO:0000313" key="1">
    <source>
        <dbReference type="EMBL" id="GMT02129.1"/>
    </source>
</evidence>
<proteinExistence type="predicted"/>
<evidence type="ECO:0000313" key="2">
    <source>
        <dbReference type="Proteomes" id="UP001432027"/>
    </source>
</evidence>
<sequence>MDHADDSLPVLSAKDLNKFEVMNITPESNQASVSNKCDSCGYSFTLESAKPKPWKCDTCSGFWPVPRCGGGWIFNGIEYTIKNTCSIDAFLAILISQNKKNPTQYLKIGTGTKYEKCLRAVLLSLDVDFAKEQLVEYCYGHRLKETTYNLFGAETENLSELTNSASLLILKTQCITCQEIKYVERCKFESSVSSAAPWLDFITHVVYGSSFGKCKVKANGDIAGEM</sequence>
<comment type="caution">
    <text evidence="1">The sequence shown here is derived from an EMBL/GenBank/DDBJ whole genome shotgun (WGS) entry which is preliminary data.</text>
</comment>
<dbReference type="AlphaFoldDB" id="A0AAV5U6U3"/>